<dbReference type="Pfam" id="PF14470">
    <property type="entry name" value="bPH_3"/>
    <property type="match status" value="1"/>
</dbReference>
<dbReference type="Pfam" id="PF09851">
    <property type="entry name" value="SHOCT"/>
    <property type="match status" value="1"/>
</dbReference>
<dbReference type="InterPro" id="IPR027872">
    <property type="entry name" value="DUF4428"/>
</dbReference>
<dbReference type="Pfam" id="PF14471">
    <property type="entry name" value="DUF4428"/>
    <property type="match status" value="1"/>
</dbReference>
<dbReference type="STRING" id="1612149.SAMN05216324_10151"/>
<feature type="domain" description="YokE-like PH" evidence="2">
    <location>
        <begin position="134"/>
        <end position="226"/>
    </location>
</feature>
<gene>
    <name evidence="4" type="ORF">SAMN05216324_10151</name>
</gene>
<reference evidence="5" key="1">
    <citation type="submission" date="2016-10" db="EMBL/GenBank/DDBJ databases">
        <authorList>
            <person name="Varghese N."/>
            <person name="Submissions S."/>
        </authorList>
    </citation>
    <scope>NUCLEOTIDE SEQUENCE [LARGE SCALE GENOMIC DNA]</scope>
    <source>
        <strain evidence="5">SUR2</strain>
    </source>
</reference>
<dbReference type="EMBL" id="FPKW01000001">
    <property type="protein sequence ID" value="SFZ89744.1"/>
    <property type="molecule type" value="Genomic_DNA"/>
</dbReference>
<feature type="domain" description="SHOCT" evidence="1">
    <location>
        <begin position="294"/>
        <end position="321"/>
    </location>
</feature>
<keyword evidence="5" id="KW-1185">Reference proteome</keyword>
<dbReference type="RefSeq" id="WP_072406069.1">
    <property type="nucleotide sequence ID" value="NZ_FPKW01000001.1"/>
</dbReference>
<evidence type="ECO:0000313" key="5">
    <source>
        <dbReference type="Proteomes" id="UP000182034"/>
    </source>
</evidence>
<dbReference type="OrthoDB" id="1418153at2"/>
<dbReference type="Proteomes" id="UP000182034">
    <property type="component" value="Unassembled WGS sequence"/>
</dbReference>
<feature type="domain" description="DUF4428" evidence="3">
    <location>
        <begin position="4"/>
        <end position="44"/>
    </location>
</feature>
<evidence type="ECO:0000259" key="2">
    <source>
        <dbReference type="Pfam" id="PF14470"/>
    </source>
</evidence>
<protein>
    <submittedName>
        <fullName evidence="4">Short C-terminal domain-containing protein</fullName>
    </submittedName>
</protein>
<dbReference type="InterPro" id="IPR018649">
    <property type="entry name" value="SHOCT"/>
</dbReference>
<evidence type="ECO:0000259" key="1">
    <source>
        <dbReference type="Pfam" id="PF09851"/>
    </source>
</evidence>
<dbReference type="InterPro" id="IPR039519">
    <property type="entry name" value="YokE-like_PH"/>
</dbReference>
<dbReference type="AlphaFoldDB" id="A0A1K2IBR4"/>
<evidence type="ECO:0000313" key="4">
    <source>
        <dbReference type="EMBL" id="SFZ89744.1"/>
    </source>
</evidence>
<sequence length="324" mass="36154">MDIICALCGTPLTSMDTLLGENKLSDGSILCNKCFNKATNINKDLVNSIGSFNLAEVRGIILGGKIDDFEENIATPTLETPKIEIPVNTFFDPNGFQDYDQPTRLDDIKDQIVALNAKLSIFVDSEVKELVNILDNGEKIIAIAEGKYLGNNREGIVFSTQKRVVFIDKKFFGGVVENEFMHDKITSIEYDSGILTSSMKIYASGITAEFKLYNKHAAKAFYDGVKDYIGRSGKVQQQSFKQESIQISINDHTFGSQNQSSPFDIFKQVISKPQQQPEKAPENVEKEPAEAIFEQLEKLGKLREMGVLTEAEFAEQKKKLLGRL</sequence>
<evidence type="ECO:0000259" key="3">
    <source>
        <dbReference type="Pfam" id="PF14471"/>
    </source>
</evidence>
<organism evidence="4 5">
    <name type="scientific">Chryseobacterium limigenitum</name>
    <dbReference type="NCBI Taxonomy" id="1612149"/>
    <lineage>
        <taxon>Bacteria</taxon>
        <taxon>Pseudomonadati</taxon>
        <taxon>Bacteroidota</taxon>
        <taxon>Flavobacteriia</taxon>
        <taxon>Flavobacteriales</taxon>
        <taxon>Weeksellaceae</taxon>
        <taxon>Chryseobacterium group</taxon>
        <taxon>Chryseobacterium</taxon>
    </lineage>
</organism>
<name>A0A1K2IBR4_9FLAO</name>
<proteinExistence type="predicted"/>
<accession>A0A1K2IBR4</accession>